<feature type="domain" description="YdbS-like PH" evidence="3">
    <location>
        <begin position="336"/>
        <end position="409"/>
    </location>
</feature>
<evidence type="ECO:0000256" key="1">
    <source>
        <dbReference type="SAM" id="MobiDB-lite"/>
    </source>
</evidence>
<feature type="transmembrane region" description="Helical" evidence="2">
    <location>
        <begin position="305"/>
        <end position="324"/>
    </location>
</feature>
<sequence length="518" mass="56133">MTPRRPRMPADEPLTPPHGKHGKHGKQGKHGKHDEPARTEDAATRAQHAATRAQDTTPSAQDAPARKSDEAPARHDGGGSAREDGNTPARKGGRRLLPARPEGRRLHPVTPWRRAWAPLAAVLAAVAHDVGRAREWAGHLTPGWVLLALGVLLPVAAGYGFLSWWCTSYLLTDTELRIRTGLFFRRTAHLRLDRVQAVDVSRPLLARLAGVAKLKLDVVGTESKDELAFLGEREAVALRAELLARAAGMAPEEASAAGEAPSRALLRVAPRTLVTATLLLSSAWIVPLVVAAAVTAFAVFGAQSLWAVGAGGVPLLGFAWSHGLGRVVREWDWTVAESPDGLRLDSGLLDRRHETVPPGRVQAVRLVEPLLWRRHRWVRVELRVAGTDDDESGVLIPVARREEAAAVLARVLPGVDVAAAPAAARPAPRRAGRCVPVFRRGYRHGLTDTLFVTRTGLLGRRTTLVPHAKVQSVRFAQGPWERRNRLANVTVDDGAGGHATARLRDEDEARALVTGRRR</sequence>
<keyword evidence="5" id="KW-1185">Reference proteome</keyword>
<proteinExistence type="predicted"/>
<feature type="compositionally biased region" description="Basic and acidic residues" evidence="1">
    <location>
        <begin position="32"/>
        <end position="43"/>
    </location>
</feature>
<dbReference type="PANTHER" id="PTHR34473">
    <property type="entry name" value="UPF0699 TRANSMEMBRANE PROTEIN YDBS"/>
    <property type="match status" value="1"/>
</dbReference>
<dbReference type="Pfam" id="PF03703">
    <property type="entry name" value="bPH_2"/>
    <property type="match status" value="3"/>
</dbReference>
<evidence type="ECO:0000256" key="2">
    <source>
        <dbReference type="SAM" id="Phobius"/>
    </source>
</evidence>
<protein>
    <submittedName>
        <fullName evidence="4">Membrane protein</fullName>
    </submittedName>
</protein>
<gene>
    <name evidence="4" type="ORF">SCA03_41120</name>
</gene>
<feature type="domain" description="YdbS-like PH" evidence="3">
    <location>
        <begin position="164"/>
        <end position="241"/>
    </location>
</feature>
<dbReference type="AlphaFoldDB" id="A0A4Y3R1U5"/>
<organism evidence="4 5">
    <name type="scientific">Streptomyces cacaoi</name>
    <dbReference type="NCBI Taxonomy" id="1898"/>
    <lineage>
        <taxon>Bacteria</taxon>
        <taxon>Bacillati</taxon>
        <taxon>Actinomycetota</taxon>
        <taxon>Actinomycetes</taxon>
        <taxon>Kitasatosporales</taxon>
        <taxon>Streptomycetaceae</taxon>
        <taxon>Streptomyces</taxon>
    </lineage>
</organism>
<feature type="region of interest" description="Disordered" evidence="1">
    <location>
        <begin position="1"/>
        <end position="105"/>
    </location>
</feature>
<evidence type="ECO:0000313" key="5">
    <source>
        <dbReference type="Proteomes" id="UP000319210"/>
    </source>
</evidence>
<feature type="compositionally biased region" description="Basic and acidic residues" evidence="1">
    <location>
        <begin position="64"/>
        <end position="85"/>
    </location>
</feature>
<reference evidence="4 5" key="1">
    <citation type="submission" date="2019-06" db="EMBL/GenBank/DDBJ databases">
        <title>Whole genome shotgun sequence of Streptomyces cacaoi subsp. cacaoi NBRC 12748.</title>
        <authorList>
            <person name="Hosoyama A."/>
            <person name="Uohara A."/>
            <person name="Ohji S."/>
            <person name="Ichikawa N."/>
        </authorList>
    </citation>
    <scope>NUCLEOTIDE SEQUENCE [LARGE SCALE GENOMIC DNA]</scope>
    <source>
        <strain evidence="4 5">NBRC 12748</strain>
    </source>
</reference>
<evidence type="ECO:0000313" key="4">
    <source>
        <dbReference type="EMBL" id="GEB51561.1"/>
    </source>
</evidence>
<feature type="transmembrane region" description="Helical" evidence="2">
    <location>
        <begin position="273"/>
        <end position="299"/>
    </location>
</feature>
<accession>A0A4Y3R1U5</accession>
<dbReference type="InterPro" id="IPR005182">
    <property type="entry name" value="YdbS-like_PH"/>
</dbReference>
<keyword evidence="2" id="KW-1133">Transmembrane helix</keyword>
<dbReference type="Proteomes" id="UP000319210">
    <property type="component" value="Unassembled WGS sequence"/>
</dbReference>
<feature type="compositionally biased region" description="Basic residues" evidence="1">
    <location>
        <begin position="18"/>
        <end position="31"/>
    </location>
</feature>
<feature type="compositionally biased region" description="Low complexity" evidence="1">
    <location>
        <begin position="44"/>
        <end position="57"/>
    </location>
</feature>
<comment type="caution">
    <text evidence="4">The sequence shown here is derived from an EMBL/GenBank/DDBJ whole genome shotgun (WGS) entry which is preliminary data.</text>
</comment>
<dbReference type="PANTHER" id="PTHR34473:SF2">
    <property type="entry name" value="UPF0699 TRANSMEMBRANE PROTEIN YDBT"/>
    <property type="match status" value="1"/>
</dbReference>
<feature type="transmembrane region" description="Helical" evidence="2">
    <location>
        <begin position="143"/>
        <end position="171"/>
    </location>
</feature>
<dbReference type="EMBL" id="BJMM01000021">
    <property type="protein sequence ID" value="GEB51561.1"/>
    <property type="molecule type" value="Genomic_DNA"/>
</dbReference>
<keyword evidence="2" id="KW-0472">Membrane</keyword>
<name>A0A4Y3R1U5_STRCI</name>
<feature type="domain" description="YdbS-like PH" evidence="3">
    <location>
        <begin position="446"/>
        <end position="512"/>
    </location>
</feature>
<evidence type="ECO:0000259" key="3">
    <source>
        <dbReference type="Pfam" id="PF03703"/>
    </source>
</evidence>
<keyword evidence="2" id="KW-0812">Transmembrane</keyword>